<organism evidence="1 2">
    <name type="scientific">Cryptosporangium phraense</name>
    <dbReference type="NCBI Taxonomy" id="2593070"/>
    <lineage>
        <taxon>Bacteria</taxon>
        <taxon>Bacillati</taxon>
        <taxon>Actinomycetota</taxon>
        <taxon>Actinomycetes</taxon>
        <taxon>Cryptosporangiales</taxon>
        <taxon>Cryptosporangiaceae</taxon>
        <taxon>Cryptosporangium</taxon>
    </lineage>
</organism>
<sequence>MTEPAKPAEPTLDVRIDTWLRGLAKRRDGGQGKKRTKTVRVLVYWPEAEWDAMAARWPAFVPEYGDDHDTHRRNVEDMLRRHAEEPNASLGVASLTVDGLVEFAEARELDPAASETRAAYAAELGRAGKVTSWPPSLRQKCWCGSGISYRDCCAAI</sequence>
<protein>
    <submittedName>
        <fullName evidence="1">SEC-C domain-containing protein</fullName>
    </submittedName>
</protein>
<gene>
    <name evidence="1" type="ORF">FL583_20795</name>
</gene>
<keyword evidence="2" id="KW-1185">Reference proteome</keyword>
<dbReference type="InParanoid" id="A0A545APM6"/>
<comment type="caution">
    <text evidence="1">The sequence shown here is derived from an EMBL/GenBank/DDBJ whole genome shotgun (WGS) entry which is preliminary data.</text>
</comment>
<dbReference type="Proteomes" id="UP000317982">
    <property type="component" value="Unassembled WGS sequence"/>
</dbReference>
<dbReference type="InterPro" id="IPR004027">
    <property type="entry name" value="SEC_C_motif"/>
</dbReference>
<proteinExistence type="predicted"/>
<dbReference type="SUPFAM" id="SSF103642">
    <property type="entry name" value="Sec-C motif"/>
    <property type="match status" value="1"/>
</dbReference>
<dbReference type="OrthoDB" id="3343588at2"/>
<accession>A0A545APM6</accession>
<evidence type="ECO:0000313" key="1">
    <source>
        <dbReference type="EMBL" id="TQS43277.1"/>
    </source>
</evidence>
<dbReference type="Pfam" id="PF02810">
    <property type="entry name" value="SEC-C"/>
    <property type="match status" value="1"/>
</dbReference>
<dbReference type="EMBL" id="VIRS01000014">
    <property type="protein sequence ID" value="TQS43277.1"/>
    <property type="molecule type" value="Genomic_DNA"/>
</dbReference>
<name>A0A545APM6_9ACTN</name>
<evidence type="ECO:0000313" key="2">
    <source>
        <dbReference type="Proteomes" id="UP000317982"/>
    </source>
</evidence>
<dbReference type="RefSeq" id="WP_142706362.1">
    <property type="nucleotide sequence ID" value="NZ_VIRS01000014.1"/>
</dbReference>
<dbReference type="AlphaFoldDB" id="A0A545APM6"/>
<reference evidence="1 2" key="1">
    <citation type="submission" date="2019-07" db="EMBL/GenBank/DDBJ databases">
        <title>Cryptosporangium phraense sp. nov., isolated from plant litter.</title>
        <authorList>
            <person name="Suriyachadkun C."/>
        </authorList>
    </citation>
    <scope>NUCLEOTIDE SEQUENCE [LARGE SCALE GENOMIC DNA]</scope>
    <source>
        <strain evidence="1 2">A-T 5661</strain>
    </source>
</reference>